<feature type="domain" description="TonB C-terminal" evidence="2">
    <location>
        <begin position="182"/>
        <end position="242"/>
    </location>
</feature>
<dbReference type="Pfam" id="PF03544">
    <property type="entry name" value="TonB_C"/>
    <property type="match status" value="1"/>
</dbReference>
<accession>A0ABW5IZE6</accession>
<feature type="transmembrane region" description="Helical" evidence="1">
    <location>
        <begin position="14"/>
        <end position="34"/>
    </location>
</feature>
<organism evidence="3 4">
    <name type="scientific">Salinimicrobium flavum</name>
    <dbReference type="NCBI Taxonomy" id="1737065"/>
    <lineage>
        <taxon>Bacteria</taxon>
        <taxon>Pseudomonadati</taxon>
        <taxon>Bacteroidota</taxon>
        <taxon>Flavobacteriia</taxon>
        <taxon>Flavobacteriales</taxon>
        <taxon>Flavobacteriaceae</taxon>
        <taxon>Salinimicrobium</taxon>
    </lineage>
</organism>
<name>A0ABW5IZE6_9FLAO</name>
<protein>
    <submittedName>
        <fullName evidence="3">Energy transducer TonB</fullName>
    </submittedName>
</protein>
<gene>
    <name evidence="3" type="ORF">ACFSTG_10415</name>
</gene>
<keyword evidence="4" id="KW-1185">Reference proteome</keyword>
<dbReference type="InterPro" id="IPR037682">
    <property type="entry name" value="TonB_C"/>
</dbReference>
<keyword evidence="1" id="KW-0812">Transmembrane</keyword>
<evidence type="ECO:0000313" key="4">
    <source>
        <dbReference type="Proteomes" id="UP001597468"/>
    </source>
</evidence>
<dbReference type="SUPFAM" id="SSF74653">
    <property type="entry name" value="TolA/TonB C-terminal domain"/>
    <property type="match status" value="1"/>
</dbReference>
<comment type="caution">
    <text evidence="3">The sequence shown here is derived from an EMBL/GenBank/DDBJ whole genome shotgun (WGS) entry which is preliminary data.</text>
</comment>
<reference evidence="4" key="1">
    <citation type="journal article" date="2019" name="Int. J. Syst. Evol. Microbiol.">
        <title>The Global Catalogue of Microorganisms (GCM) 10K type strain sequencing project: providing services to taxonomists for standard genome sequencing and annotation.</title>
        <authorList>
            <consortium name="The Broad Institute Genomics Platform"/>
            <consortium name="The Broad Institute Genome Sequencing Center for Infectious Disease"/>
            <person name="Wu L."/>
            <person name="Ma J."/>
        </authorList>
    </citation>
    <scope>NUCLEOTIDE SEQUENCE [LARGE SCALE GENOMIC DNA]</scope>
    <source>
        <strain evidence="4">KCTC 42585</strain>
    </source>
</reference>
<evidence type="ECO:0000313" key="3">
    <source>
        <dbReference type="EMBL" id="MFD2518307.1"/>
    </source>
</evidence>
<sequence length="247" mass="28619">MQVKKNPGADHSRWSMIFFQVGLIVMLGITYFTLEWKSYAGNEEESFDLEMEEFVQEDIPVTRLSTPPPPPPPPPPPAPEIIEVIEDLEEVEETTIQSTESSQDQKMEEIVEVADISYKKEEEEIEDIPFMVVEQTPIFPGCERFRNKDEQKKCMSEKIDALVRREFNTHISEEMGLTGMNRIYVVFRINEKGDVVDIRSRGPNKRLEEEAARVVRLLPKMIPGRQRDKPVSVQYSLPIMFEVRESI</sequence>
<dbReference type="RefSeq" id="WP_380752174.1">
    <property type="nucleotide sequence ID" value="NZ_JBHULT010000009.1"/>
</dbReference>
<dbReference type="Gene3D" id="3.30.1150.10">
    <property type="match status" value="1"/>
</dbReference>
<proteinExistence type="predicted"/>
<keyword evidence="1" id="KW-0472">Membrane</keyword>
<dbReference type="Proteomes" id="UP001597468">
    <property type="component" value="Unassembled WGS sequence"/>
</dbReference>
<evidence type="ECO:0000256" key="1">
    <source>
        <dbReference type="SAM" id="Phobius"/>
    </source>
</evidence>
<evidence type="ECO:0000259" key="2">
    <source>
        <dbReference type="Pfam" id="PF03544"/>
    </source>
</evidence>
<keyword evidence="1" id="KW-1133">Transmembrane helix</keyword>
<dbReference type="EMBL" id="JBHULT010000009">
    <property type="protein sequence ID" value="MFD2518307.1"/>
    <property type="molecule type" value="Genomic_DNA"/>
</dbReference>